<keyword evidence="2" id="KW-0808">Transferase</keyword>
<accession>A0A0A9Z3X1</accession>
<dbReference type="AlphaFoldDB" id="A0A0A9Z3X1"/>
<gene>
    <name evidence="2" type="primary">kinB</name>
    <name evidence="2" type="ORF">CM83_101662</name>
</gene>
<evidence type="ECO:0000256" key="1">
    <source>
        <dbReference type="SAM" id="MobiDB-lite"/>
    </source>
</evidence>
<reference evidence="2" key="2">
    <citation type="submission" date="2014-07" db="EMBL/GenBank/DDBJ databases">
        <authorList>
            <person name="Hull J."/>
        </authorList>
    </citation>
    <scope>NUCLEOTIDE SEQUENCE</scope>
</reference>
<evidence type="ECO:0000313" key="2">
    <source>
        <dbReference type="EMBL" id="JAG39139.1"/>
    </source>
</evidence>
<protein>
    <submittedName>
        <fullName evidence="2">Sporulation kinase B</fullName>
    </submittedName>
</protein>
<sequence>MSASSSSGSSSSLGYKGMRSDDVSEDMSFLKSDTKHVHVLRAAIVHNENHKTEQDVIDITSPSFEVQPHTSYMIHVNVSRRVHTEAIPTSTNTSINAVPCDLSVNVVNVPEPT</sequence>
<organism evidence="2">
    <name type="scientific">Lygus hesperus</name>
    <name type="common">Western plant bug</name>
    <dbReference type="NCBI Taxonomy" id="30085"/>
    <lineage>
        <taxon>Eukaryota</taxon>
        <taxon>Metazoa</taxon>
        <taxon>Ecdysozoa</taxon>
        <taxon>Arthropoda</taxon>
        <taxon>Hexapoda</taxon>
        <taxon>Insecta</taxon>
        <taxon>Pterygota</taxon>
        <taxon>Neoptera</taxon>
        <taxon>Paraneoptera</taxon>
        <taxon>Hemiptera</taxon>
        <taxon>Heteroptera</taxon>
        <taxon>Panheteroptera</taxon>
        <taxon>Cimicomorpha</taxon>
        <taxon>Miridae</taxon>
        <taxon>Mirini</taxon>
        <taxon>Lygus</taxon>
    </lineage>
</organism>
<dbReference type="EMBL" id="GBHO01004465">
    <property type="protein sequence ID" value="JAG39139.1"/>
    <property type="molecule type" value="Transcribed_RNA"/>
</dbReference>
<feature type="region of interest" description="Disordered" evidence="1">
    <location>
        <begin position="1"/>
        <end position="20"/>
    </location>
</feature>
<dbReference type="GO" id="GO:0016301">
    <property type="term" value="F:kinase activity"/>
    <property type="evidence" value="ECO:0007669"/>
    <property type="project" value="UniProtKB-KW"/>
</dbReference>
<reference evidence="2" key="1">
    <citation type="journal article" date="2014" name="PLoS ONE">
        <title>Transcriptome-Based Identification of ABC Transporters in the Western Tarnished Plant Bug Lygus hesperus.</title>
        <authorList>
            <person name="Hull J.J."/>
            <person name="Chaney K."/>
            <person name="Geib S.M."/>
            <person name="Fabrick J.A."/>
            <person name="Brent C.S."/>
            <person name="Walsh D."/>
            <person name="Lavine L.C."/>
        </authorList>
    </citation>
    <scope>NUCLEOTIDE SEQUENCE</scope>
</reference>
<keyword evidence="2" id="KW-0418">Kinase</keyword>
<proteinExistence type="predicted"/>
<feature type="compositionally biased region" description="Low complexity" evidence="1">
    <location>
        <begin position="1"/>
        <end position="12"/>
    </location>
</feature>
<name>A0A0A9Z3X1_LYGHE</name>